<sequence length="444" mass="48808">MSLRDHPKAYGTAALTVAFAAGIIITLGFKDLYPDLERRYQQQRKRLTRKPSGAQFRRSSIFFDQSALSPVELEDHEEEDEADYRPVADGIEGCIGNTPLLKIRSLSEATGCTILAKAEFLNGAGQSPKDRVALNMIREAEQKGLLVPHRGDTIYEGTVGSTGISIAVLARALGYKAHICMPDDQSKEKSDLLHHLGATVERVPVAPITSPDHFVNLARRRAKEQTDSSADSSRGFFADQFESEANYRAHFKTTGPEIYSQAEGRIDAFVTGAGTGGTLSGIAKYLKEDRKLSKLRVVLADPQGSGLYHRVKHGVMYSSTEREGTRRRTQVDTIVEGIGINRITENFEAGRELVDDAVRVTDEQACRMARWLVENDGIFAGSSSAVNCVAAVVTALNLPKGSRVVTILADSGTRHLSKFWKHVAEMGLEEEEHQDLLTTLKIHQ</sequence>
<comment type="similarity">
    <text evidence="3">Belongs to the cysteine synthase/cystathionine beta-synthase family.</text>
</comment>
<protein>
    <recommendedName>
        <fullName evidence="12">Cysteine synthase 2</fullName>
        <ecNumber evidence="4">2.5.1.47</ecNumber>
    </recommendedName>
    <alternativeName>
        <fullName evidence="14">Cysteine synthase-like protein</fullName>
    </alternativeName>
    <alternativeName>
        <fullName evidence="13">O-acetylserine (thiol)-lyase 2</fullName>
    </alternativeName>
    <alternativeName>
        <fullName evidence="15">O-acetylserine sulfhydrylase 2</fullName>
    </alternativeName>
</protein>
<evidence type="ECO:0000256" key="15">
    <source>
        <dbReference type="ARBA" id="ARBA00079149"/>
    </source>
</evidence>
<dbReference type="InterPro" id="IPR036052">
    <property type="entry name" value="TrpB-like_PALP_sf"/>
</dbReference>
<evidence type="ECO:0000256" key="7">
    <source>
        <dbReference type="ARBA" id="ARBA00022787"/>
    </source>
</evidence>
<evidence type="ECO:0000256" key="9">
    <source>
        <dbReference type="ARBA" id="ARBA00023128"/>
    </source>
</evidence>
<reference evidence="18" key="1">
    <citation type="submission" date="2022-07" db="EMBL/GenBank/DDBJ databases">
        <title>Fungi with potential for degradation of polypropylene.</title>
        <authorList>
            <person name="Gostincar C."/>
        </authorList>
    </citation>
    <scope>NUCLEOTIDE SEQUENCE</scope>
    <source>
        <strain evidence="18">EXF-13287</strain>
    </source>
</reference>
<dbReference type="FunFam" id="3.40.50.1100:FF:000096">
    <property type="entry name" value="Related to cysteine synthase"/>
    <property type="match status" value="1"/>
</dbReference>
<comment type="subcellular location">
    <subcellularLocation>
        <location evidence="2">Mitochondrion outer membrane</location>
        <topology evidence="2">Single-pass membrane protein</topology>
    </subcellularLocation>
</comment>
<comment type="caution">
    <text evidence="18">The sequence shown here is derived from an EMBL/GenBank/DDBJ whole genome shotgun (WGS) entry which is preliminary data.</text>
</comment>
<evidence type="ECO:0000256" key="4">
    <source>
        <dbReference type="ARBA" id="ARBA00012681"/>
    </source>
</evidence>
<name>A0AA38VVP6_9PEZI</name>
<keyword evidence="9" id="KW-0496">Mitochondrion</keyword>
<keyword evidence="5" id="KW-0808">Transferase</keyword>
<evidence type="ECO:0000256" key="8">
    <source>
        <dbReference type="ARBA" id="ARBA00022989"/>
    </source>
</evidence>
<dbReference type="GO" id="GO:0004124">
    <property type="term" value="F:cysteine synthase activity"/>
    <property type="evidence" value="ECO:0007669"/>
    <property type="project" value="UniProtKB-EC"/>
</dbReference>
<dbReference type="CDD" id="cd01561">
    <property type="entry name" value="CBS_like"/>
    <property type="match status" value="1"/>
</dbReference>
<evidence type="ECO:0000313" key="18">
    <source>
        <dbReference type="EMBL" id="KAJ9149718.1"/>
    </source>
</evidence>
<dbReference type="PANTHER" id="PTHR10314">
    <property type="entry name" value="CYSTATHIONINE BETA-SYNTHASE"/>
    <property type="match status" value="1"/>
</dbReference>
<keyword evidence="19" id="KW-1185">Reference proteome</keyword>
<organism evidence="18 19">
    <name type="scientific">Coniochaeta hoffmannii</name>
    <dbReference type="NCBI Taxonomy" id="91930"/>
    <lineage>
        <taxon>Eukaryota</taxon>
        <taxon>Fungi</taxon>
        <taxon>Dikarya</taxon>
        <taxon>Ascomycota</taxon>
        <taxon>Pezizomycotina</taxon>
        <taxon>Sordariomycetes</taxon>
        <taxon>Sordariomycetidae</taxon>
        <taxon>Coniochaetales</taxon>
        <taxon>Coniochaetaceae</taxon>
        <taxon>Coniochaeta</taxon>
    </lineage>
</organism>
<comment type="cofactor">
    <cofactor evidence="1">
        <name>pyridoxal 5'-phosphate</name>
        <dbReference type="ChEBI" id="CHEBI:597326"/>
    </cofactor>
</comment>
<feature type="domain" description="Tryptophan synthase beta chain-like PALP" evidence="17">
    <location>
        <begin position="92"/>
        <end position="410"/>
    </location>
</feature>
<evidence type="ECO:0000259" key="17">
    <source>
        <dbReference type="Pfam" id="PF00291"/>
    </source>
</evidence>
<evidence type="ECO:0000256" key="13">
    <source>
        <dbReference type="ARBA" id="ARBA00078263"/>
    </source>
</evidence>
<evidence type="ECO:0000256" key="11">
    <source>
        <dbReference type="ARBA" id="ARBA00047931"/>
    </source>
</evidence>
<dbReference type="AlphaFoldDB" id="A0AA38VVP6"/>
<evidence type="ECO:0000256" key="2">
    <source>
        <dbReference type="ARBA" id="ARBA00004572"/>
    </source>
</evidence>
<evidence type="ECO:0000256" key="16">
    <source>
        <dbReference type="SAM" id="Phobius"/>
    </source>
</evidence>
<keyword evidence="6 16" id="KW-0812">Transmembrane</keyword>
<evidence type="ECO:0000256" key="6">
    <source>
        <dbReference type="ARBA" id="ARBA00022692"/>
    </source>
</evidence>
<accession>A0AA38VVP6</accession>
<dbReference type="InterPro" id="IPR001926">
    <property type="entry name" value="TrpB-like_PALP"/>
</dbReference>
<dbReference type="EC" id="2.5.1.47" evidence="4"/>
<evidence type="ECO:0000256" key="1">
    <source>
        <dbReference type="ARBA" id="ARBA00001933"/>
    </source>
</evidence>
<evidence type="ECO:0000313" key="19">
    <source>
        <dbReference type="Proteomes" id="UP001174691"/>
    </source>
</evidence>
<keyword evidence="8 16" id="KW-1133">Transmembrane helix</keyword>
<dbReference type="Gene3D" id="3.40.50.1100">
    <property type="match status" value="2"/>
</dbReference>
<comment type="catalytic activity">
    <reaction evidence="11">
        <text>O-acetyl-L-serine + hydrogen sulfide = L-cysteine + acetate</text>
        <dbReference type="Rhea" id="RHEA:14829"/>
        <dbReference type="ChEBI" id="CHEBI:29919"/>
        <dbReference type="ChEBI" id="CHEBI:30089"/>
        <dbReference type="ChEBI" id="CHEBI:35235"/>
        <dbReference type="ChEBI" id="CHEBI:58340"/>
        <dbReference type="EC" id="2.5.1.47"/>
    </reaction>
</comment>
<evidence type="ECO:0000256" key="3">
    <source>
        <dbReference type="ARBA" id="ARBA00007103"/>
    </source>
</evidence>
<evidence type="ECO:0000256" key="14">
    <source>
        <dbReference type="ARBA" id="ARBA00078545"/>
    </source>
</evidence>
<evidence type="ECO:0000256" key="5">
    <source>
        <dbReference type="ARBA" id="ARBA00022679"/>
    </source>
</evidence>
<proteinExistence type="inferred from homology"/>
<dbReference type="Proteomes" id="UP001174691">
    <property type="component" value="Unassembled WGS sequence"/>
</dbReference>
<evidence type="ECO:0000256" key="12">
    <source>
        <dbReference type="ARBA" id="ARBA00072090"/>
    </source>
</evidence>
<dbReference type="InterPro" id="IPR050214">
    <property type="entry name" value="Cys_Synth/Cystath_Beta-Synth"/>
</dbReference>
<feature type="transmembrane region" description="Helical" evidence="16">
    <location>
        <begin position="12"/>
        <end position="29"/>
    </location>
</feature>
<dbReference type="SUPFAM" id="SSF53686">
    <property type="entry name" value="Tryptophan synthase beta subunit-like PLP-dependent enzymes"/>
    <property type="match status" value="1"/>
</dbReference>
<dbReference type="GO" id="GO:0006535">
    <property type="term" value="P:cysteine biosynthetic process from serine"/>
    <property type="evidence" value="ECO:0007669"/>
    <property type="project" value="InterPro"/>
</dbReference>
<dbReference type="InterPro" id="IPR001216">
    <property type="entry name" value="P-phosphate_BS"/>
</dbReference>
<evidence type="ECO:0000256" key="10">
    <source>
        <dbReference type="ARBA" id="ARBA00023136"/>
    </source>
</evidence>
<dbReference type="PROSITE" id="PS00901">
    <property type="entry name" value="CYS_SYNTHASE"/>
    <property type="match status" value="1"/>
</dbReference>
<dbReference type="EMBL" id="JANBVN010000076">
    <property type="protein sequence ID" value="KAJ9149718.1"/>
    <property type="molecule type" value="Genomic_DNA"/>
</dbReference>
<gene>
    <name evidence="18" type="ORF">NKR19_g5510</name>
</gene>
<keyword evidence="10 16" id="KW-0472">Membrane</keyword>
<dbReference type="Pfam" id="PF00291">
    <property type="entry name" value="PALP"/>
    <property type="match status" value="1"/>
</dbReference>
<dbReference type="GO" id="GO:0005741">
    <property type="term" value="C:mitochondrial outer membrane"/>
    <property type="evidence" value="ECO:0007669"/>
    <property type="project" value="UniProtKB-SubCell"/>
</dbReference>
<keyword evidence="7" id="KW-1000">Mitochondrion outer membrane</keyword>